<dbReference type="InterPro" id="IPR018378">
    <property type="entry name" value="C-type_lectin_CS"/>
</dbReference>
<dbReference type="EMBL" id="VXAV01005649">
    <property type="protein sequence ID" value="NXL88973.1"/>
    <property type="molecule type" value="Genomic_DNA"/>
</dbReference>
<dbReference type="Gene3D" id="3.10.100.10">
    <property type="entry name" value="Mannose-Binding Protein A, subunit A"/>
    <property type="match status" value="1"/>
</dbReference>
<feature type="non-terminal residue" evidence="8">
    <location>
        <position position="1"/>
    </location>
</feature>
<feature type="signal peptide" evidence="6">
    <location>
        <begin position="1"/>
        <end position="24"/>
    </location>
</feature>
<keyword evidence="5" id="KW-1015">Disulfide bond</keyword>
<keyword evidence="9" id="KW-1185">Reference proteome</keyword>
<dbReference type="InterPro" id="IPR016186">
    <property type="entry name" value="C-type_lectin-like/link_sf"/>
</dbReference>
<protein>
    <submittedName>
        <fullName evidence="8">SFPA2 protein</fullName>
    </submittedName>
</protein>
<dbReference type="PANTHER" id="PTHR22799">
    <property type="entry name" value="TETRANECTIN-RELATED"/>
    <property type="match status" value="1"/>
</dbReference>
<dbReference type="Pfam" id="PF00059">
    <property type="entry name" value="Lectin_C"/>
    <property type="match status" value="1"/>
</dbReference>
<dbReference type="GO" id="GO:0008083">
    <property type="term" value="F:growth factor activity"/>
    <property type="evidence" value="ECO:0007669"/>
    <property type="project" value="TreeGrafter"/>
</dbReference>
<evidence type="ECO:0000313" key="9">
    <source>
        <dbReference type="Proteomes" id="UP000562322"/>
    </source>
</evidence>
<evidence type="ECO:0000313" key="8">
    <source>
        <dbReference type="EMBL" id="NXL88973.1"/>
    </source>
</evidence>
<dbReference type="PANTHER" id="PTHR22799:SF1">
    <property type="entry name" value="C-TYPE LECTIN DOMAIN FAMILY 11 MEMBER A"/>
    <property type="match status" value="1"/>
</dbReference>
<dbReference type="GO" id="GO:0005615">
    <property type="term" value="C:extracellular space"/>
    <property type="evidence" value="ECO:0007669"/>
    <property type="project" value="TreeGrafter"/>
</dbReference>
<evidence type="ECO:0000256" key="6">
    <source>
        <dbReference type="SAM" id="SignalP"/>
    </source>
</evidence>
<dbReference type="PROSITE" id="PS50041">
    <property type="entry name" value="C_TYPE_LECTIN_2"/>
    <property type="match status" value="1"/>
</dbReference>
<dbReference type="SMART" id="SM00034">
    <property type="entry name" value="CLECT"/>
    <property type="match status" value="1"/>
</dbReference>
<feature type="non-terminal residue" evidence="8">
    <location>
        <position position="198"/>
    </location>
</feature>
<dbReference type="OrthoDB" id="10255512at2759"/>
<dbReference type="GO" id="GO:0030246">
    <property type="term" value="F:carbohydrate binding"/>
    <property type="evidence" value="ECO:0007669"/>
    <property type="project" value="UniProtKB-KW"/>
</dbReference>
<sequence>MLSPQFFHKILGVALLLLPYYAQSKLARSLPVPYFRPEKGIAEGYIPGLPSLAGNEMEDIILQLEDRISKLEGVLHLQGKIKVSGGKVFATNEKTGDFQATVKKCEEAGGCIAAPRNADENDAILYFLKKFNNYAYLGIKESPVPGKFLFLNGAELSYTNWYSGEPAGKGQEQCVEMYTDGTWNDRSCGYNRLIVCQF</sequence>
<evidence type="ECO:0000256" key="5">
    <source>
        <dbReference type="ARBA" id="ARBA00023157"/>
    </source>
</evidence>
<accession>A0A7L0WBP3</accession>
<gene>
    <name evidence="8" type="primary">Sftpa2_0</name>
    <name evidence="8" type="ORF">ALELAT_R06453</name>
</gene>
<evidence type="ECO:0000256" key="4">
    <source>
        <dbReference type="ARBA" id="ARBA00022734"/>
    </source>
</evidence>
<dbReference type="InterPro" id="IPR001304">
    <property type="entry name" value="C-type_lectin-like"/>
</dbReference>
<evidence type="ECO:0000256" key="3">
    <source>
        <dbReference type="ARBA" id="ARBA00022729"/>
    </source>
</evidence>
<name>A0A7L0WBP3_ALELA</name>
<dbReference type="AlphaFoldDB" id="A0A7L0WBP3"/>
<dbReference type="InterPro" id="IPR051663">
    <property type="entry name" value="CLec_Tetranectin-domain"/>
</dbReference>
<keyword evidence="4" id="KW-0430">Lectin</keyword>
<evidence type="ECO:0000256" key="1">
    <source>
        <dbReference type="ARBA" id="ARBA00004613"/>
    </source>
</evidence>
<feature type="domain" description="C-type lectin" evidence="7">
    <location>
        <begin position="105"/>
        <end position="197"/>
    </location>
</feature>
<keyword evidence="2" id="KW-0964">Secreted</keyword>
<comment type="caution">
    <text evidence="8">The sequence shown here is derived from an EMBL/GenBank/DDBJ whole genome shotgun (WGS) entry which is preliminary data.</text>
</comment>
<dbReference type="Proteomes" id="UP000562322">
    <property type="component" value="Unassembled WGS sequence"/>
</dbReference>
<keyword evidence="3 6" id="KW-0732">Signal</keyword>
<comment type="subcellular location">
    <subcellularLocation>
        <location evidence="1">Secreted</location>
    </subcellularLocation>
</comment>
<feature type="chain" id="PRO_5029804833" evidence="6">
    <location>
        <begin position="25"/>
        <end position="198"/>
    </location>
</feature>
<dbReference type="PROSITE" id="PS00615">
    <property type="entry name" value="C_TYPE_LECTIN_1"/>
    <property type="match status" value="1"/>
</dbReference>
<dbReference type="InterPro" id="IPR016187">
    <property type="entry name" value="CTDL_fold"/>
</dbReference>
<reference evidence="8 9" key="1">
    <citation type="submission" date="2019-09" db="EMBL/GenBank/DDBJ databases">
        <title>Bird 10,000 Genomes (B10K) Project - Family phase.</title>
        <authorList>
            <person name="Zhang G."/>
        </authorList>
    </citation>
    <scope>NUCLEOTIDE SEQUENCE [LARGE SCALE GENOMIC DNA]</scope>
    <source>
        <strain evidence="8">B10K-DU-001-39</strain>
        <tissue evidence="8">Muscle</tissue>
    </source>
</reference>
<evidence type="ECO:0000256" key="2">
    <source>
        <dbReference type="ARBA" id="ARBA00022525"/>
    </source>
</evidence>
<organism evidence="8 9">
    <name type="scientific">Alectura lathami</name>
    <name type="common">Australian brush turkey</name>
    <dbReference type="NCBI Taxonomy" id="81907"/>
    <lineage>
        <taxon>Eukaryota</taxon>
        <taxon>Metazoa</taxon>
        <taxon>Chordata</taxon>
        <taxon>Craniata</taxon>
        <taxon>Vertebrata</taxon>
        <taxon>Euteleostomi</taxon>
        <taxon>Archelosauria</taxon>
        <taxon>Archosauria</taxon>
        <taxon>Dinosauria</taxon>
        <taxon>Saurischia</taxon>
        <taxon>Theropoda</taxon>
        <taxon>Coelurosauria</taxon>
        <taxon>Aves</taxon>
        <taxon>Neognathae</taxon>
        <taxon>Galloanserae</taxon>
        <taxon>Galliformes</taxon>
        <taxon>Megapodiidae</taxon>
        <taxon>Alectura</taxon>
    </lineage>
</organism>
<dbReference type="SUPFAM" id="SSF56436">
    <property type="entry name" value="C-type lectin-like"/>
    <property type="match status" value="1"/>
</dbReference>
<proteinExistence type="predicted"/>
<dbReference type="GO" id="GO:0001503">
    <property type="term" value="P:ossification"/>
    <property type="evidence" value="ECO:0007669"/>
    <property type="project" value="TreeGrafter"/>
</dbReference>
<evidence type="ECO:0000259" key="7">
    <source>
        <dbReference type="PROSITE" id="PS50041"/>
    </source>
</evidence>